<reference evidence="1" key="1">
    <citation type="submission" date="2023-04" db="EMBL/GenBank/DDBJ databases">
        <title>Draft Genome sequencing of Naganishia species isolated from polar environments using Oxford Nanopore Technology.</title>
        <authorList>
            <person name="Leo P."/>
            <person name="Venkateswaran K."/>
        </authorList>
    </citation>
    <scope>NUCLEOTIDE SEQUENCE</scope>
    <source>
        <strain evidence="1">MNA-CCFEE 5262</strain>
    </source>
</reference>
<gene>
    <name evidence="1" type="ORF">QFC20_001168</name>
</gene>
<protein>
    <submittedName>
        <fullName evidence="1">Uncharacterized protein</fullName>
    </submittedName>
</protein>
<dbReference type="EMBL" id="JASBWS010000006">
    <property type="protein sequence ID" value="KAJ9115300.1"/>
    <property type="molecule type" value="Genomic_DNA"/>
</dbReference>
<evidence type="ECO:0000313" key="1">
    <source>
        <dbReference type="EMBL" id="KAJ9115300.1"/>
    </source>
</evidence>
<keyword evidence="2" id="KW-1185">Reference proteome</keyword>
<sequence>MNVAIMGISGRASVCVRPLTCVQSTSALNFSAYRNAARNAHIRGLSRSSLRRNQQVEPATSQPKKFNANIPRTIYRGPLTNTFKYLKLFSISSLGLSTALSPFIFILESSLPMSGRIFLAVTAVSTTTLSTFLISTFTSPYVTSITANPASSPYSHTLTTTSLFLRPRHTSITSPSTSLVPSERPLTTWKLRESIENGADVGSEYGSAQGAQVEEGVLAVTEDEKGNTVGKWAVMGMDLQGRQECVPRGKVVRYFNVHPEILQEPIEVGSASNAS</sequence>
<proteinExistence type="predicted"/>
<evidence type="ECO:0000313" key="2">
    <source>
        <dbReference type="Proteomes" id="UP001230649"/>
    </source>
</evidence>
<accession>A0ACC2WU52</accession>
<organism evidence="1 2">
    <name type="scientific">Naganishia adeliensis</name>
    <dbReference type="NCBI Taxonomy" id="92952"/>
    <lineage>
        <taxon>Eukaryota</taxon>
        <taxon>Fungi</taxon>
        <taxon>Dikarya</taxon>
        <taxon>Basidiomycota</taxon>
        <taxon>Agaricomycotina</taxon>
        <taxon>Tremellomycetes</taxon>
        <taxon>Filobasidiales</taxon>
        <taxon>Filobasidiaceae</taxon>
        <taxon>Naganishia</taxon>
    </lineage>
</organism>
<comment type="caution">
    <text evidence="1">The sequence shown here is derived from an EMBL/GenBank/DDBJ whole genome shotgun (WGS) entry which is preliminary data.</text>
</comment>
<name>A0ACC2WU52_9TREE</name>
<dbReference type="Proteomes" id="UP001230649">
    <property type="component" value="Unassembled WGS sequence"/>
</dbReference>